<dbReference type="Gene3D" id="1.25.40.920">
    <property type="entry name" value="TRAP transporter T-component"/>
    <property type="match status" value="1"/>
</dbReference>
<protein>
    <submittedName>
        <fullName evidence="1">Uncharacterized protein</fullName>
    </submittedName>
</protein>
<name>A0A382APC0_9ZZZZ</name>
<dbReference type="AlphaFoldDB" id="A0A382APC0"/>
<dbReference type="Pfam" id="PF16811">
    <property type="entry name" value="TAtT"/>
    <property type="match status" value="1"/>
</dbReference>
<dbReference type="EMBL" id="UINC01026258">
    <property type="protein sequence ID" value="SVB03385.1"/>
    <property type="molecule type" value="Genomic_DNA"/>
</dbReference>
<evidence type="ECO:0000313" key="1">
    <source>
        <dbReference type="EMBL" id="SVB03385.1"/>
    </source>
</evidence>
<gene>
    <name evidence="1" type="ORF">METZ01_LOCUS156239</name>
</gene>
<proteinExistence type="predicted"/>
<accession>A0A382APC0</accession>
<dbReference type="InterPro" id="IPR038537">
    <property type="entry name" value="TatT_sf"/>
</dbReference>
<dbReference type="InterPro" id="IPR031823">
    <property type="entry name" value="TatT"/>
</dbReference>
<organism evidence="1">
    <name type="scientific">marine metagenome</name>
    <dbReference type="NCBI Taxonomy" id="408172"/>
    <lineage>
        <taxon>unclassified sequences</taxon>
        <taxon>metagenomes</taxon>
        <taxon>ecological metagenomes</taxon>
    </lineage>
</organism>
<sequence>VNGCTPVYLLSHHPKLSKKVFELKVNQALRKAENHPFNSIILLEAQKLLTQYGYAFQLEIGDRKIYEDYLAFKQDYLDASKSFSSALVLGKNSLRIKYPEIDQWLLNPDRIKIKFEIQHIPNLYWTAASIGGLIKAGKGSPETIVLLPQIRSLLYTALEIDPSWGNGRIYTALISYTMSEFPTSREKIESVKYYFDEAVRLSNGTDAGPFVAYAESVSIKNQDKEEFIRLLNKAVTIPSTDDEEINLQNHIAGNHAKWLLSRTDELFY</sequence>
<reference evidence="1" key="1">
    <citation type="submission" date="2018-05" db="EMBL/GenBank/DDBJ databases">
        <authorList>
            <person name="Lanie J.A."/>
            <person name="Ng W.-L."/>
            <person name="Kazmierczak K.M."/>
            <person name="Andrzejewski T.M."/>
            <person name="Davidsen T.M."/>
            <person name="Wayne K.J."/>
            <person name="Tettelin H."/>
            <person name="Glass J.I."/>
            <person name="Rusch D."/>
            <person name="Podicherti R."/>
            <person name="Tsui H.-C.T."/>
            <person name="Winkler M.E."/>
        </authorList>
    </citation>
    <scope>NUCLEOTIDE SEQUENCE</scope>
</reference>
<feature type="non-terminal residue" evidence="1">
    <location>
        <position position="1"/>
    </location>
</feature>